<proteinExistence type="predicted"/>
<name>A0A5M3W7S3_9ACTN</name>
<evidence type="ECO:0000313" key="6">
    <source>
        <dbReference type="EMBL" id="GES04856.1"/>
    </source>
</evidence>
<dbReference type="Proteomes" id="UP000334990">
    <property type="component" value="Unassembled WGS sequence"/>
</dbReference>
<dbReference type="SUPFAM" id="SSF46689">
    <property type="entry name" value="Homeodomain-like"/>
    <property type="match status" value="1"/>
</dbReference>
<keyword evidence="2 4" id="KW-0238">DNA-binding</keyword>
<dbReference type="EMBL" id="BLAD01000088">
    <property type="protein sequence ID" value="GES04856.1"/>
    <property type="molecule type" value="Genomic_DNA"/>
</dbReference>
<keyword evidence="7" id="KW-1185">Reference proteome</keyword>
<dbReference type="PRINTS" id="PR00455">
    <property type="entry name" value="HTHTETR"/>
</dbReference>
<keyword evidence="3" id="KW-0804">Transcription</keyword>
<organism evidence="6 7">
    <name type="scientific">Acrocarpospora corrugata</name>
    <dbReference type="NCBI Taxonomy" id="35763"/>
    <lineage>
        <taxon>Bacteria</taxon>
        <taxon>Bacillati</taxon>
        <taxon>Actinomycetota</taxon>
        <taxon>Actinomycetes</taxon>
        <taxon>Streptosporangiales</taxon>
        <taxon>Streptosporangiaceae</taxon>
        <taxon>Acrocarpospora</taxon>
    </lineage>
</organism>
<keyword evidence="1" id="KW-0805">Transcription regulation</keyword>
<evidence type="ECO:0000259" key="5">
    <source>
        <dbReference type="PROSITE" id="PS50977"/>
    </source>
</evidence>
<evidence type="ECO:0000256" key="2">
    <source>
        <dbReference type="ARBA" id="ARBA00023125"/>
    </source>
</evidence>
<gene>
    <name evidence="6" type="ORF">Acor_69240</name>
</gene>
<dbReference type="RefSeq" id="WP_155340915.1">
    <property type="nucleotide sequence ID" value="NZ_BAAABN010000035.1"/>
</dbReference>
<dbReference type="Pfam" id="PF00440">
    <property type="entry name" value="TetR_N"/>
    <property type="match status" value="1"/>
</dbReference>
<dbReference type="InterPro" id="IPR041347">
    <property type="entry name" value="MftR_C"/>
</dbReference>
<evidence type="ECO:0000256" key="3">
    <source>
        <dbReference type="ARBA" id="ARBA00023163"/>
    </source>
</evidence>
<dbReference type="OrthoDB" id="3296001at2"/>
<feature type="DNA-binding region" description="H-T-H motif" evidence="4">
    <location>
        <begin position="35"/>
        <end position="54"/>
    </location>
</feature>
<evidence type="ECO:0000313" key="7">
    <source>
        <dbReference type="Proteomes" id="UP000334990"/>
    </source>
</evidence>
<dbReference type="Gene3D" id="1.10.10.60">
    <property type="entry name" value="Homeodomain-like"/>
    <property type="match status" value="1"/>
</dbReference>
<protein>
    <recommendedName>
        <fullName evidence="5">HTH tetR-type domain-containing protein</fullName>
    </recommendedName>
</protein>
<comment type="caution">
    <text evidence="6">The sequence shown here is derived from an EMBL/GenBank/DDBJ whole genome shotgun (WGS) entry which is preliminary data.</text>
</comment>
<dbReference type="GO" id="GO:0000976">
    <property type="term" value="F:transcription cis-regulatory region binding"/>
    <property type="evidence" value="ECO:0007669"/>
    <property type="project" value="TreeGrafter"/>
</dbReference>
<evidence type="ECO:0000256" key="1">
    <source>
        <dbReference type="ARBA" id="ARBA00023015"/>
    </source>
</evidence>
<dbReference type="Gene3D" id="1.10.357.10">
    <property type="entry name" value="Tetracycline Repressor, domain 2"/>
    <property type="match status" value="1"/>
</dbReference>
<dbReference type="InterPro" id="IPR001647">
    <property type="entry name" value="HTH_TetR"/>
</dbReference>
<dbReference type="PROSITE" id="PS50977">
    <property type="entry name" value="HTH_TETR_2"/>
    <property type="match status" value="1"/>
</dbReference>
<dbReference type="GO" id="GO:0003700">
    <property type="term" value="F:DNA-binding transcription factor activity"/>
    <property type="evidence" value="ECO:0007669"/>
    <property type="project" value="TreeGrafter"/>
</dbReference>
<dbReference type="AlphaFoldDB" id="A0A5M3W7S3"/>
<accession>A0A5M3W7S3</accession>
<evidence type="ECO:0000256" key="4">
    <source>
        <dbReference type="PROSITE-ProRule" id="PRU00335"/>
    </source>
</evidence>
<feature type="domain" description="HTH tetR-type" evidence="5">
    <location>
        <begin position="12"/>
        <end position="72"/>
    </location>
</feature>
<dbReference type="PANTHER" id="PTHR30055">
    <property type="entry name" value="HTH-TYPE TRANSCRIPTIONAL REGULATOR RUTR"/>
    <property type="match status" value="1"/>
</dbReference>
<dbReference type="PANTHER" id="PTHR30055:SF234">
    <property type="entry name" value="HTH-TYPE TRANSCRIPTIONAL REGULATOR BETI"/>
    <property type="match status" value="1"/>
</dbReference>
<sequence>MNSPGLRERKKARTRRTIQEQALRLFAEQGYDATTIEQIAEAAEISPSTIFRYFPTKEDIVVQDDYDPMLVTTLAGQPAGKPPLRAIRDTFRETMALIPATEQQEILARARLQLTIPAIRSRVMQNMLDTLDVLSEAIARREGRDPHDIAVLTLTGAVMGALIPTLQRWVAEDGARPLSELVDEALALLEEGLPI</sequence>
<dbReference type="Pfam" id="PF17754">
    <property type="entry name" value="TetR_C_14"/>
    <property type="match status" value="1"/>
</dbReference>
<dbReference type="InterPro" id="IPR050109">
    <property type="entry name" value="HTH-type_TetR-like_transc_reg"/>
</dbReference>
<dbReference type="InterPro" id="IPR009057">
    <property type="entry name" value="Homeodomain-like_sf"/>
</dbReference>
<reference evidence="6 7" key="1">
    <citation type="submission" date="2019-10" db="EMBL/GenBank/DDBJ databases">
        <title>Whole genome shotgun sequence of Acrocarpospora corrugata NBRC 13972.</title>
        <authorList>
            <person name="Ichikawa N."/>
            <person name="Kimura A."/>
            <person name="Kitahashi Y."/>
            <person name="Komaki H."/>
            <person name="Oguchi A."/>
        </authorList>
    </citation>
    <scope>NUCLEOTIDE SEQUENCE [LARGE SCALE GENOMIC DNA]</scope>
    <source>
        <strain evidence="6 7">NBRC 13972</strain>
    </source>
</reference>